<dbReference type="GO" id="GO:0006869">
    <property type="term" value="P:lipid transport"/>
    <property type="evidence" value="ECO:0007669"/>
    <property type="project" value="UniProtKB-KW"/>
</dbReference>
<comment type="caution">
    <text evidence="14">The sequence shown here is derived from an EMBL/GenBank/DDBJ whole genome shotgun (WGS) entry which is preliminary data.</text>
</comment>
<accession>A0A0W0RJ02</accession>
<dbReference type="SMART" id="SM00382">
    <property type="entry name" value="AAA"/>
    <property type="match status" value="1"/>
</dbReference>
<dbReference type="GO" id="GO:0015421">
    <property type="term" value="F:ABC-type oligopeptide transporter activity"/>
    <property type="evidence" value="ECO:0007669"/>
    <property type="project" value="TreeGrafter"/>
</dbReference>
<keyword evidence="9" id="KW-0445">Lipid transport</keyword>
<feature type="domain" description="ABC transporter" evidence="12">
    <location>
        <begin position="344"/>
        <end position="578"/>
    </location>
</feature>
<dbReference type="EMBL" id="LNXU01000032">
    <property type="protein sequence ID" value="KTC71019.1"/>
    <property type="molecule type" value="Genomic_DNA"/>
</dbReference>
<evidence type="ECO:0000256" key="2">
    <source>
        <dbReference type="ARBA" id="ARBA00022448"/>
    </source>
</evidence>
<dbReference type="PANTHER" id="PTHR43394">
    <property type="entry name" value="ATP-DEPENDENT PERMEASE MDL1, MITOCHONDRIAL"/>
    <property type="match status" value="1"/>
</dbReference>
<evidence type="ECO:0000256" key="4">
    <source>
        <dbReference type="ARBA" id="ARBA00022519"/>
    </source>
</evidence>
<dbReference type="Pfam" id="PF00005">
    <property type="entry name" value="ABC_tran"/>
    <property type="match status" value="1"/>
</dbReference>
<evidence type="ECO:0000256" key="7">
    <source>
        <dbReference type="ARBA" id="ARBA00022840"/>
    </source>
</evidence>
<keyword evidence="2" id="KW-0813">Transport</keyword>
<sequence>MNKKDISLSKFFLNLVKPYKGCVIGLLFTAAYWGINNSLSPYMLKLIIDKVAAYSGDKAAVFNAIKPNVIIYITLWILIAIDMRLSDWFRLKLFPYIRYDLVNHMFAYLNQHSHRFFQNNFAGSLSNKISDMTAGTIAIFTTIDDAAAQIVGLIIAIISMLLVHPVFALILLIWASIFLGIAMIYFKPVQDLSNLFATSKTTLVGKIVDSISNITNLRLFSRASYENELIRNTAQDTTDKDQSMQWTILKMRTFWDASIIVLIAANLYMLVIMYSKNQVSIGDFSFIISLSISIFYNLWYLASQFVLFAEELGKCRQALTLLSEPHEITDKPNAQPLIVTQGHIEFRNVSFHYDDGAHLFKNKSVVIEPGQKIGLVGLSGSGKSTFVNLILRLFDVEAGKILIDGKNICDVTQESLRENIAMIPQDVTLFHRTLMENIRYGRIDATDAEIISASKKAHCHEFISRLPEKYNALVGERGIKLSGGQRQRIAIARAMLKNAPILILDEATSALDSLTEKLIQDGLHVLMQNRTTIVIAHRLSTLSEMDRILVFEKGRIIEDGSHEELIKIPSHYSRMWQMQAGGFLPDKL</sequence>
<keyword evidence="5 11" id="KW-0812">Transmembrane</keyword>
<keyword evidence="7 14" id="KW-0067">ATP-binding</keyword>
<evidence type="ECO:0000313" key="14">
    <source>
        <dbReference type="EMBL" id="KTC71019.1"/>
    </source>
</evidence>
<dbReference type="PANTHER" id="PTHR43394:SF1">
    <property type="entry name" value="ATP-BINDING CASSETTE SUB-FAMILY B MEMBER 10, MITOCHONDRIAL"/>
    <property type="match status" value="1"/>
</dbReference>
<evidence type="ECO:0000256" key="5">
    <source>
        <dbReference type="ARBA" id="ARBA00022692"/>
    </source>
</evidence>
<dbReference type="STRING" id="447.Lboz_2596"/>
<evidence type="ECO:0000259" key="12">
    <source>
        <dbReference type="PROSITE" id="PS50893"/>
    </source>
</evidence>
<dbReference type="Gene3D" id="3.40.50.300">
    <property type="entry name" value="P-loop containing nucleotide triphosphate hydrolases"/>
    <property type="match status" value="1"/>
</dbReference>
<organism evidence="14 15">
    <name type="scientific">Legionella bozemanae</name>
    <name type="common">Fluoribacter bozemanae</name>
    <dbReference type="NCBI Taxonomy" id="447"/>
    <lineage>
        <taxon>Bacteria</taxon>
        <taxon>Pseudomonadati</taxon>
        <taxon>Pseudomonadota</taxon>
        <taxon>Gammaproteobacteria</taxon>
        <taxon>Legionellales</taxon>
        <taxon>Legionellaceae</taxon>
        <taxon>Legionella</taxon>
    </lineage>
</organism>
<dbReference type="OrthoDB" id="6336411at2"/>
<dbReference type="InterPro" id="IPR003593">
    <property type="entry name" value="AAA+_ATPase"/>
</dbReference>
<dbReference type="RefSeq" id="WP_058460554.1">
    <property type="nucleotide sequence ID" value="NZ_CAAAIY010000005.1"/>
</dbReference>
<dbReference type="AlphaFoldDB" id="A0A0W0RJ02"/>
<evidence type="ECO:0000256" key="11">
    <source>
        <dbReference type="SAM" id="Phobius"/>
    </source>
</evidence>
<dbReference type="PROSITE" id="PS00211">
    <property type="entry name" value="ABC_TRANSPORTER_1"/>
    <property type="match status" value="1"/>
</dbReference>
<dbReference type="PATRIC" id="fig|447.4.peg.2757"/>
<name>A0A0W0RJ02_LEGBO</name>
<feature type="transmembrane region" description="Helical" evidence="11">
    <location>
        <begin position="286"/>
        <end position="309"/>
    </location>
</feature>
<dbReference type="Pfam" id="PF00664">
    <property type="entry name" value="ABC_membrane"/>
    <property type="match status" value="1"/>
</dbReference>
<dbReference type="InterPro" id="IPR027417">
    <property type="entry name" value="P-loop_NTPase"/>
</dbReference>
<dbReference type="InterPro" id="IPR017871">
    <property type="entry name" value="ABC_transporter-like_CS"/>
</dbReference>
<keyword evidence="10 11" id="KW-0472">Membrane</keyword>
<keyword evidence="6" id="KW-0547">Nucleotide-binding</keyword>
<dbReference type="GO" id="GO:0016887">
    <property type="term" value="F:ATP hydrolysis activity"/>
    <property type="evidence" value="ECO:0007669"/>
    <property type="project" value="InterPro"/>
</dbReference>
<keyword evidence="4" id="KW-0997">Cell inner membrane</keyword>
<feature type="domain" description="ABC transmembrane type-1" evidence="13">
    <location>
        <begin position="39"/>
        <end position="310"/>
    </location>
</feature>
<keyword evidence="8 11" id="KW-1133">Transmembrane helix</keyword>
<proteinExistence type="predicted"/>
<feature type="transmembrane region" description="Helical" evidence="11">
    <location>
        <begin position="69"/>
        <end position="85"/>
    </location>
</feature>
<dbReference type="InterPro" id="IPR039421">
    <property type="entry name" value="Type_1_exporter"/>
</dbReference>
<keyword evidence="3" id="KW-1003">Cell membrane</keyword>
<dbReference type="SUPFAM" id="SSF52540">
    <property type="entry name" value="P-loop containing nucleoside triphosphate hydrolases"/>
    <property type="match status" value="1"/>
</dbReference>
<dbReference type="InterPro" id="IPR003439">
    <property type="entry name" value="ABC_transporter-like_ATP-bd"/>
</dbReference>
<dbReference type="GO" id="GO:0005524">
    <property type="term" value="F:ATP binding"/>
    <property type="evidence" value="ECO:0007669"/>
    <property type="project" value="UniProtKB-KW"/>
</dbReference>
<evidence type="ECO:0000256" key="3">
    <source>
        <dbReference type="ARBA" id="ARBA00022475"/>
    </source>
</evidence>
<evidence type="ECO:0000256" key="1">
    <source>
        <dbReference type="ARBA" id="ARBA00004651"/>
    </source>
</evidence>
<evidence type="ECO:0000313" key="15">
    <source>
        <dbReference type="Proteomes" id="UP000054695"/>
    </source>
</evidence>
<dbReference type="PROSITE" id="PS50893">
    <property type="entry name" value="ABC_TRANSPORTER_2"/>
    <property type="match status" value="1"/>
</dbReference>
<gene>
    <name evidence="14" type="primary">abcT_2</name>
    <name evidence="14" type="ORF">Lboz_2596</name>
</gene>
<dbReference type="FunFam" id="3.40.50.300:FF:000287">
    <property type="entry name" value="Multidrug ABC transporter ATP-binding protein"/>
    <property type="match status" value="1"/>
</dbReference>
<evidence type="ECO:0000259" key="13">
    <source>
        <dbReference type="PROSITE" id="PS50929"/>
    </source>
</evidence>
<feature type="transmembrane region" description="Helical" evidence="11">
    <location>
        <begin position="254"/>
        <end position="274"/>
    </location>
</feature>
<dbReference type="Proteomes" id="UP000054695">
    <property type="component" value="Unassembled WGS sequence"/>
</dbReference>
<protein>
    <submittedName>
        <fullName evidence="14">ABC transporter ATP-binding protein</fullName>
    </submittedName>
</protein>
<evidence type="ECO:0000256" key="9">
    <source>
        <dbReference type="ARBA" id="ARBA00023055"/>
    </source>
</evidence>
<dbReference type="GO" id="GO:0005886">
    <property type="term" value="C:plasma membrane"/>
    <property type="evidence" value="ECO:0007669"/>
    <property type="project" value="UniProtKB-SubCell"/>
</dbReference>
<feature type="transmembrane region" description="Helical" evidence="11">
    <location>
        <begin position="12"/>
        <end position="35"/>
    </location>
</feature>
<dbReference type="PROSITE" id="PS50929">
    <property type="entry name" value="ABC_TM1F"/>
    <property type="match status" value="1"/>
</dbReference>
<comment type="subcellular location">
    <subcellularLocation>
        <location evidence="1">Cell membrane</location>
        <topology evidence="1">Multi-pass membrane protein</topology>
    </subcellularLocation>
</comment>
<feature type="transmembrane region" description="Helical" evidence="11">
    <location>
        <begin position="166"/>
        <end position="186"/>
    </location>
</feature>
<dbReference type="Gene3D" id="1.20.1560.10">
    <property type="entry name" value="ABC transporter type 1, transmembrane domain"/>
    <property type="match status" value="1"/>
</dbReference>
<dbReference type="InterPro" id="IPR036640">
    <property type="entry name" value="ABC1_TM_sf"/>
</dbReference>
<reference evidence="14 15" key="1">
    <citation type="submission" date="2015-11" db="EMBL/GenBank/DDBJ databases">
        <title>Genomic analysis of 38 Legionella species identifies large and diverse effector repertoires.</title>
        <authorList>
            <person name="Burstein D."/>
            <person name="Amaro F."/>
            <person name="Zusman T."/>
            <person name="Lifshitz Z."/>
            <person name="Cohen O."/>
            <person name="Gilbert J.A."/>
            <person name="Pupko T."/>
            <person name="Shuman H.A."/>
            <person name="Segal G."/>
        </authorList>
    </citation>
    <scope>NUCLEOTIDE SEQUENCE [LARGE SCALE GENOMIC DNA]</scope>
    <source>
        <strain evidence="14 15">WIGA</strain>
    </source>
</reference>
<keyword evidence="15" id="KW-1185">Reference proteome</keyword>
<evidence type="ECO:0000256" key="8">
    <source>
        <dbReference type="ARBA" id="ARBA00022989"/>
    </source>
</evidence>
<dbReference type="SUPFAM" id="SSF90123">
    <property type="entry name" value="ABC transporter transmembrane region"/>
    <property type="match status" value="1"/>
</dbReference>
<dbReference type="InterPro" id="IPR011527">
    <property type="entry name" value="ABC1_TM_dom"/>
</dbReference>
<evidence type="ECO:0000256" key="6">
    <source>
        <dbReference type="ARBA" id="ARBA00022741"/>
    </source>
</evidence>
<evidence type="ECO:0000256" key="10">
    <source>
        <dbReference type="ARBA" id="ARBA00023136"/>
    </source>
</evidence>